<dbReference type="Gene3D" id="2.130.10.10">
    <property type="entry name" value="YVTN repeat-like/Quinoprotein amine dehydrogenase"/>
    <property type="match status" value="1"/>
</dbReference>
<feature type="repeat" description="WD" evidence="3">
    <location>
        <begin position="2"/>
        <end position="43"/>
    </location>
</feature>
<dbReference type="PROSITE" id="PS50294">
    <property type="entry name" value="WD_REPEATS_REGION"/>
    <property type="match status" value="3"/>
</dbReference>
<keyword evidence="1 3" id="KW-0853">WD repeat</keyword>
<proteinExistence type="predicted"/>
<accession>A0A4P9XSC1</accession>
<dbReference type="OrthoDB" id="5600002at2759"/>
<feature type="repeat" description="WD" evidence="3">
    <location>
        <begin position="44"/>
        <end position="76"/>
    </location>
</feature>
<dbReference type="InterPro" id="IPR001680">
    <property type="entry name" value="WD40_rpt"/>
</dbReference>
<dbReference type="PANTHER" id="PTHR19848">
    <property type="entry name" value="WD40 REPEAT PROTEIN"/>
    <property type="match status" value="1"/>
</dbReference>
<dbReference type="InterPro" id="IPR036322">
    <property type="entry name" value="WD40_repeat_dom_sf"/>
</dbReference>
<name>A0A4P9XSC1_9FUNG</name>
<dbReference type="Pfam" id="PF00400">
    <property type="entry name" value="WD40"/>
    <property type="match status" value="3"/>
</dbReference>
<evidence type="ECO:0000313" key="4">
    <source>
        <dbReference type="EMBL" id="RKP09008.1"/>
    </source>
</evidence>
<protein>
    <submittedName>
        <fullName evidence="4">WD40-repeat-containing domain protein</fullName>
    </submittedName>
</protein>
<feature type="non-terminal residue" evidence="4">
    <location>
        <position position="1"/>
    </location>
</feature>
<evidence type="ECO:0000256" key="3">
    <source>
        <dbReference type="PROSITE-ProRule" id="PRU00221"/>
    </source>
</evidence>
<dbReference type="Proteomes" id="UP000271241">
    <property type="component" value="Unassembled WGS sequence"/>
</dbReference>
<reference evidence="5" key="1">
    <citation type="journal article" date="2018" name="Nat. Microbiol.">
        <title>Leveraging single-cell genomics to expand the fungal tree of life.</title>
        <authorList>
            <person name="Ahrendt S.R."/>
            <person name="Quandt C.A."/>
            <person name="Ciobanu D."/>
            <person name="Clum A."/>
            <person name="Salamov A."/>
            <person name="Andreopoulos B."/>
            <person name="Cheng J.F."/>
            <person name="Woyke T."/>
            <person name="Pelin A."/>
            <person name="Henrissat B."/>
            <person name="Reynolds N.K."/>
            <person name="Benny G.L."/>
            <person name="Smith M.E."/>
            <person name="James T.Y."/>
            <person name="Grigoriev I.V."/>
        </authorList>
    </citation>
    <scope>NUCLEOTIDE SEQUENCE [LARGE SCALE GENOMIC DNA]</scope>
    <source>
        <strain evidence="5">RSA 1356</strain>
    </source>
</reference>
<dbReference type="SMART" id="SM00320">
    <property type="entry name" value="WD40"/>
    <property type="match status" value="3"/>
</dbReference>
<dbReference type="AlphaFoldDB" id="A0A4P9XSC1"/>
<feature type="non-terminal residue" evidence="4">
    <location>
        <position position="125"/>
    </location>
</feature>
<feature type="repeat" description="WD" evidence="3">
    <location>
        <begin position="91"/>
        <end position="125"/>
    </location>
</feature>
<dbReference type="SUPFAM" id="SSF50978">
    <property type="entry name" value="WD40 repeat-like"/>
    <property type="match status" value="1"/>
</dbReference>
<evidence type="ECO:0000256" key="2">
    <source>
        <dbReference type="ARBA" id="ARBA00022737"/>
    </source>
</evidence>
<dbReference type="InterPro" id="IPR015943">
    <property type="entry name" value="WD40/YVTN_repeat-like_dom_sf"/>
</dbReference>
<dbReference type="PANTHER" id="PTHR19848:SF8">
    <property type="entry name" value="F-BOX AND WD REPEAT DOMAIN CONTAINING 7"/>
    <property type="match status" value="1"/>
</dbReference>
<organism evidence="4 5">
    <name type="scientific">Thamnocephalis sphaerospora</name>
    <dbReference type="NCBI Taxonomy" id="78915"/>
    <lineage>
        <taxon>Eukaryota</taxon>
        <taxon>Fungi</taxon>
        <taxon>Fungi incertae sedis</taxon>
        <taxon>Zoopagomycota</taxon>
        <taxon>Zoopagomycotina</taxon>
        <taxon>Zoopagomycetes</taxon>
        <taxon>Zoopagales</taxon>
        <taxon>Sigmoideomycetaceae</taxon>
        <taxon>Thamnocephalis</taxon>
    </lineage>
</organism>
<keyword evidence="5" id="KW-1185">Reference proteome</keyword>
<evidence type="ECO:0000256" key="1">
    <source>
        <dbReference type="ARBA" id="ARBA00022574"/>
    </source>
</evidence>
<dbReference type="EMBL" id="KZ992550">
    <property type="protein sequence ID" value="RKP09008.1"/>
    <property type="molecule type" value="Genomic_DNA"/>
</dbReference>
<gene>
    <name evidence="4" type="ORF">THASP1DRAFT_11163</name>
</gene>
<dbReference type="STRING" id="78915.A0A4P9XSC1"/>
<keyword evidence="2" id="KW-0677">Repeat</keyword>
<evidence type="ECO:0000313" key="5">
    <source>
        <dbReference type="Proteomes" id="UP000271241"/>
    </source>
</evidence>
<sequence length="125" mass="13357">TLVGHTNKVLACAFSASNRWLASVGHDRKVIIWSANNGQLLYDLPGHSNQVTSVRFSPDARDLLATASYDKSVRIWRGLGAGTAPECAIVFSGHTHSVTALDWSPDGAYLVTASEDAVCVWDAAT</sequence>
<dbReference type="PROSITE" id="PS50082">
    <property type="entry name" value="WD_REPEATS_2"/>
    <property type="match status" value="3"/>
</dbReference>